<proteinExistence type="inferred from homology"/>
<dbReference type="GO" id="GO:0004042">
    <property type="term" value="F:L-glutamate N-acetyltransferase activity"/>
    <property type="evidence" value="ECO:0007669"/>
    <property type="project" value="TreeGrafter"/>
</dbReference>
<dbReference type="SUPFAM" id="SSF56266">
    <property type="entry name" value="DmpA/ArgJ-like"/>
    <property type="match status" value="1"/>
</dbReference>
<comment type="caution">
    <text evidence="1">The sequence shown here is derived from an EMBL/GenBank/DDBJ whole genome shotgun (WGS) entry which is preliminary data.</text>
</comment>
<dbReference type="PANTHER" id="PTHR23100">
    <property type="entry name" value="ARGININE BIOSYNTHESIS BIFUNCTIONAL PROTEIN ARGJ"/>
    <property type="match status" value="1"/>
</dbReference>
<dbReference type="InterPro" id="IPR016117">
    <property type="entry name" value="ArgJ-like_dom_sf"/>
</dbReference>
<dbReference type="GO" id="GO:0006592">
    <property type="term" value="P:ornithine biosynthetic process"/>
    <property type="evidence" value="ECO:0007669"/>
    <property type="project" value="TreeGrafter"/>
</dbReference>
<dbReference type="HAMAP" id="MF_01106">
    <property type="entry name" value="ArgJ"/>
    <property type="match status" value="1"/>
</dbReference>
<evidence type="ECO:0008006" key="2">
    <source>
        <dbReference type="Google" id="ProtNLM"/>
    </source>
</evidence>
<dbReference type="GO" id="GO:0004358">
    <property type="term" value="F:L-glutamate N-acetyltransferase activity, acting on acetyl-L-ornithine as donor"/>
    <property type="evidence" value="ECO:0007669"/>
    <property type="project" value="InterPro"/>
</dbReference>
<dbReference type="InterPro" id="IPR002813">
    <property type="entry name" value="Arg_biosynth_ArgJ"/>
</dbReference>
<name>A0A0F8Y301_9ZZZZ</name>
<sequence>MPVIKLPKGFKLSVARAGIKGSGLPIGKNDMALIYSEDVSTIAGTFTTNKVVGAPVVMNKDKARRGKAQAIVVNSGNSNSCTGTQGMKDVLEMAALSASLLGIDEKLVYVCSTGVIGVPLPMPKVRKGLKALAGGLGKASVEAAARAIMTTDSYPKFISRTVKMATRSGA</sequence>
<dbReference type="PANTHER" id="PTHR23100:SF0">
    <property type="entry name" value="ARGININE BIOSYNTHESIS BIFUNCTIONAL PROTEIN ARGJ, MITOCHONDRIAL"/>
    <property type="match status" value="1"/>
</dbReference>
<dbReference type="EMBL" id="LAZR01069003">
    <property type="protein sequence ID" value="KKK48564.1"/>
    <property type="molecule type" value="Genomic_DNA"/>
</dbReference>
<dbReference type="GO" id="GO:0006526">
    <property type="term" value="P:L-arginine biosynthetic process"/>
    <property type="evidence" value="ECO:0007669"/>
    <property type="project" value="InterPro"/>
</dbReference>
<organism evidence="1">
    <name type="scientific">marine sediment metagenome</name>
    <dbReference type="NCBI Taxonomy" id="412755"/>
    <lineage>
        <taxon>unclassified sequences</taxon>
        <taxon>metagenomes</taxon>
        <taxon>ecological metagenomes</taxon>
    </lineage>
</organism>
<gene>
    <name evidence="1" type="ORF">LCGC14_3143850</name>
</gene>
<accession>A0A0F8Y301</accession>
<dbReference type="Pfam" id="PF01960">
    <property type="entry name" value="ArgJ"/>
    <property type="match status" value="1"/>
</dbReference>
<evidence type="ECO:0000313" key="1">
    <source>
        <dbReference type="EMBL" id="KKK48564.1"/>
    </source>
</evidence>
<dbReference type="Gene3D" id="3.60.70.12">
    <property type="entry name" value="L-amino peptidase D-ALA esterase/amidase"/>
    <property type="match status" value="1"/>
</dbReference>
<reference evidence="1" key="1">
    <citation type="journal article" date="2015" name="Nature">
        <title>Complex archaea that bridge the gap between prokaryotes and eukaryotes.</title>
        <authorList>
            <person name="Spang A."/>
            <person name="Saw J.H."/>
            <person name="Jorgensen S.L."/>
            <person name="Zaremba-Niedzwiedzka K."/>
            <person name="Martijn J."/>
            <person name="Lind A.E."/>
            <person name="van Eijk R."/>
            <person name="Schleper C."/>
            <person name="Guy L."/>
            <person name="Ettema T.J."/>
        </authorList>
    </citation>
    <scope>NUCLEOTIDE SEQUENCE</scope>
</reference>
<protein>
    <recommendedName>
        <fullName evidence="2">Glutamate N-acetyltransferase</fullName>
    </recommendedName>
</protein>
<dbReference type="AlphaFoldDB" id="A0A0F8Y301"/>